<proteinExistence type="predicted"/>
<evidence type="ECO:0000313" key="2">
    <source>
        <dbReference type="Proteomes" id="UP000708208"/>
    </source>
</evidence>
<evidence type="ECO:0000313" key="1">
    <source>
        <dbReference type="EMBL" id="CAG7820615.1"/>
    </source>
</evidence>
<comment type="caution">
    <text evidence="1">The sequence shown here is derived from an EMBL/GenBank/DDBJ whole genome shotgun (WGS) entry which is preliminary data.</text>
</comment>
<protein>
    <submittedName>
        <fullName evidence="1">Uncharacterized protein</fullName>
    </submittedName>
</protein>
<dbReference type="EMBL" id="CAJVCH010484660">
    <property type="protein sequence ID" value="CAG7820615.1"/>
    <property type="molecule type" value="Genomic_DNA"/>
</dbReference>
<dbReference type="OrthoDB" id="1607513at2759"/>
<keyword evidence="2" id="KW-1185">Reference proteome</keyword>
<name>A0A8J2PN03_9HEXA</name>
<dbReference type="AlphaFoldDB" id="A0A8J2PN03"/>
<sequence length="177" mass="20173">MQTYQVFWTISTVITFFSNNNVFLSKLRQCCGKGLLKKARTRWNYWVDAIKRMTEEMVFEAVKKLLEEAHVTLKKSGKKNLPRPLTKTDLKKMKELVCILQPFADLTDTMQGDGITSSILIPSVVAKLKALRSVEVRYFGELKDSIVAGVQTRFSKILQNPVYVLATALDPRTKLNV</sequence>
<gene>
    <name evidence="1" type="ORF">AFUS01_LOCUS30999</name>
</gene>
<reference evidence="1" key="1">
    <citation type="submission" date="2021-06" db="EMBL/GenBank/DDBJ databases">
        <authorList>
            <person name="Hodson N. C."/>
            <person name="Mongue J. A."/>
            <person name="Jaron S. K."/>
        </authorList>
    </citation>
    <scope>NUCLEOTIDE SEQUENCE</scope>
</reference>
<organism evidence="1 2">
    <name type="scientific">Allacma fusca</name>
    <dbReference type="NCBI Taxonomy" id="39272"/>
    <lineage>
        <taxon>Eukaryota</taxon>
        <taxon>Metazoa</taxon>
        <taxon>Ecdysozoa</taxon>
        <taxon>Arthropoda</taxon>
        <taxon>Hexapoda</taxon>
        <taxon>Collembola</taxon>
        <taxon>Symphypleona</taxon>
        <taxon>Sminthuridae</taxon>
        <taxon>Allacma</taxon>
    </lineage>
</organism>
<accession>A0A8J2PN03</accession>
<feature type="non-terminal residue" evidence="1">
    <location>
        <position position="1"/>
    </location>
</feature>
<dbReference type="Proteomes" id="UP000708208">
    <property type="component" value="Unassembled WGS sequence"/>
</dbReference>